<dbReference type="Proteomes" id="UP000324222">
    <property type="component" value="Unassembled WGS sequence"/>
</dbReference>
<dbReference type="AlphaFoldDB" id="A0A5B7IS40"/>
<organism evidence="2 3">
    <name type="scientific">Portunus trituberculatus</name>
    <name type="common">Swimming crab</name>
    <name type="synonym">Neptunus trituberculatus</name>
    <dbReference type="NCBI Taxonomy" id="210409"/>
    <lineage>
        <taxon>Eukaryota</taxon>
        <taxon>Metazoa</taxon>
        <taxon>Ecdysozoa</taxon>
        <taxon>Arthropoda</taxon>
        <taxon>Crustacea</taxon>
        <taxon>Multicrustacea</taxon>
        <taxon>Malacostraca</taxon>
        <taxon>Eumalacostraca</taxon>
        <taxon>Eucarida</taxon>
        <taxon>Decapoda</taxon>
        <taxon>Pleocyemata</taxon>
        <taxon>Brachyura</taxon>
        <taxon>Eubrachyura</taxon>
        <taxon>Portunoidea</taxon>
        <taxon>Portunidae</taxon>
        <taxon>Portuninae</taxon>
        <taxon>Portunus</taxon>
    </lineage>
</organism>
<feature type="compositionally biased region" description="Basic residues" evidence="1">
    <location>
        <begin position="100"/>
        <end position="111"/>
    </location>
</feature>
<comment type="caution">
    <text evidence="2">The sequence shown here is derived from an EMBL/GenBank/DDBJ whole genome shotgun (WGS) entry which is preliminary data.</text>
</comment>
<accession>A0A5B7IS40</accession>
<reference evidence="2 3" key="1">
    <citation type="submission" date="2019-05" db="EMBL/GenBank/DDBJ databases">
        <title>Another draft genome of Portunus trituberculatus and its Hox gene families provides insights of decapod evolution.</title>
        <authorList>
            <person name="Jeong J.-H."/>
            <person name="Song I."/>
            <person name="Kim S."/>
            <person name="Choi T."/>
            <person name="Kim D."/>
            <person name="Ryu S."/>
            <person name="Kim W."/>
        </authorList>
    </citation>
    <scope>NUCLEOTIDE SEQUENCE [LARGE SCALE GENOMIC DNA]</scope>
    <source>
        <tissue evidence="2">Muscle</tissue>
    </source>
</reference>
<feature type="region of interest" description="Disordered" evidence="1">
    <location>
        <begin position="67"/>
        <end position="111"/>
    </location>
</feature>
<feature type="region of interest" description="Disordered" evidence="1">
    <location>
        <begin position="232"/>
        <end position="275"/>
    </location>
</feature>
<dbReference type="EMBL" id="VSRR010062695">
    <property type="protein sequence ID" value="MPC83498.1"/>
    <property type="molecule type" value="Genomic_DNA"/>
</dbReference>
<evidence type="ECO:0000313" key="3">
    <source>
        <dbReference type="Proteomes" id="UP000324222"/>
    </source>
</evidence>
<name>A0A5B7IS40_PORTR</name>
<feature type="region of interest" description="Disordered" evidence="1">
    <location>
        <begin position="137"/>
        <end position="159"/>
    </location>
</feature>
<gene>
    <name evidence="2" type="ORF">E2C01_078210</name>
</gene>
<evidence type="ECO:0000256" key="1">
    <source>
        <dbReference type="SAM" id="MobiDB-lite"/>
    </source>
</evidence>
<feature type="compositionally biased region" description="Basic and acidic residues" evidence="1">
    <location>
        <begin position="87"/>
        <end position="99"/>
    </location>
</feature>
<sequence>MWTSSEAESGKKGRGLRGTAAENCSFANRDAQRLLGSSCTFPQFTKSWLPNVAILLPLLDMEISTADEEGRKPAEDTASTASKARVAKTEGKDGSDSRRERRTLRTSRAMRKGLEPSQRQYYLRPWSAGHIVDLGRDGRESEQGKAGPHWVPKQQEKAGPRCLQERQSLLTASRACEMILQKVLVSHEAGVVLGTKALTLLTKRRTEGAPCFHFGLKNIYGRVRFARSLPALNQPSAGSPHLSHRLGGQQTNSASGENVLEPPNGDGAWRIAPTH</sequence>
<evidence type="ECO:0000313" key="2">
    <source>
        <dbReference type="EMBL" id="MPC83498.1"/>
    </source>
</evidence>
<protein>
    <submittedName>
        <fullName evidence="2">Uncharacterized protein</fullName>
    </submittedName>
</protein>
<proteinExistence type="predicted"/>
<keyword evidence="3" id="KW-1185">Reference proteome</keyword>